<protein>
    <submittedName>
        <fullName evidence="2">GNAT family N-acetyltransferase</fullName>
    </submittedName>
</protein>
<feature type="domain" description="N-acetyltransferase" evidence="1">
    <location>
        <begin position="143"/>
        <end position="195"/>
    </location>
</feature>
<dbReference type="InterPro" id="IPR000182">
    <property type="entry name" value="GNAT_dom"/>
</dbReference>
<organism evidence="2 3">
    <name type="scientific">Spartinivicinus poritis</name>
    <dbReference type="NCBI Taxonomy" id="2994640"/>
    <lineage>
        <taxon>Bacteria</taxon>
        <taxon>Pseudomonadati</taxon>
        <taxon>Pseudomonadota</taxon>
        <taxon>Gammaproteobacteria</taxon>
        <taxon>Oceanospirillales</taxon>
        <taxon>Zooshikellaceae</taxon>
        <taxon>Spartinivicinus</taxon>
    </lineage>
</organism>
<gene>
    <name evidence="2" type="ORF">ORQ98_11755</name>
</gene>
<dbReference type="Proteomes" id="UP001528823">
    <property type="component" value="Unassembled WGS sequence"/>
</dbReference>
<dbReference type="EMBL" id="JAPMOU010000012">
    <property type="protein sequence ID" value="MDE1462645.1"/>
    <property type="molecule type" value="Genomic_DNA"/>
</dbReference>
<comment type="caution">
    <text evidence="2">The sequence shown here is derived from an EMBL/GenBank/DDBJ whole genome shotgun (WGS) entry which is preliminary data.</text>
</comment>
<evidence type="ECO:0000313" key="3">
    <source>
        <dbReference type="Proteomes" id="UP001528823"/>
    </source>
</evidence>
<dbReference type="InterPro" id="IPR016181">
    <property type="entry name" value="Acyl_CoA_acyltransferase"/>
</dbReference>
<dbReference type="Gene3D" id="3.40.630.30">
    <property type="match status" value="1"/>
</dbReference>
<evidence type="ECO:0000259" key="1">
    <source>
        <dbReference type="Pfam" id="PF13508"/>
    </source>
</evidence>
<reference evidence="2 3" key="1">
    <citation type="submission" date="2022-11" db="EMBL/GenBank/DDBJ databases">
        <title>Spartinivicinus poritis sp. nov., isolated from scleractinian coral Porites lutea.</title>
        <authorList>
            <person name="Zhang G."/>
            <person name="Cai L."/>
            <person name="Wei Q."/>
        </authorList>
    </citation>
    <scope>NUCLEOTIDE SEQUENCE [LARGE SCALE GENOMIC DNA]</scope>
    <source>
        <strain evidence="2 3">A2-2</strain>
    </source>
</reference>
<dbReference type="SUPFAM" id="SSF55729">
    <property type="entry name" value="Acyl-CoA N-acyltransferases (Nat)"/>
    <property type="match status" value="1"/>
</dbReference>
<proteinExistence type="predicted"/>
<evidence type="ECO:0000313" key="2">
    <source>
        <dbReference type="EMBL" id="MDE1462645.1"/>
    </source>
</evidence>
<dbReference type="RefSeq" id="WP_274688997.1">
    <property type="nucleotide sequence ID" value="NZ_JAPMOU010000012.1"/>
</dbReference>
<sequence>MTEYALQLNVEDQLTRIVYIDENFSREARSMLYHAYLEEPSIRYLMDDSKPNYSQRVRALIRELIKVHFAENQPVIGVMRGERLAGFAFVSTPDHQVELFESLRWRWRLMLSVGLQAAERFINYRKEVAALLADKRFYRVPLVGINPKWQHQGYGRLLMEAVDSLCETDQGSEGVVLDTGNSRYLSFYSSLGYQELGKVTVGSVAETVLVRPNRDPLLDEA</sequence>
<name>A0ABT5U8Y1_9GAMM</name>
<keyword evidence="3" id="KW-1185">Reference proteome</keyword>
<accession>A0ABT5U8Y1</accession>
<dbReference type="Pfam" id="PF13508">
    <property type="entry name" value="Acetyltransf_7"/>
    <property type="match status" value="1"/>
</dbReference>